<dbReference type="AlphaFoldDB" id="A0A8I7BAN9"/>
<dbReference type="SUPFAM" id="SSF56672">
    <property type="entry name" value="DNA/RNA polymerases"/>
    <property type="match status" value="1"/>
</dbReference>
<dbReference type="Proteomes" id="UP000011116">
    <property type="component" value="Chromosome 3H"/>
</dbReference>
<dbReference type="EnsemblPlants" id="HORVU.MOREX.r3.3HG0302650.1">
    <property type="protein sequence ID" value="HORVU.MOREX.r3.3HG0302650.1.CDS1"/>
    <property type="gene ID" value="HORVU.MOREX.r3.3HG0302650"/>
</dbReference>
<dbReference type="InterPro" id="IPR043502">
    <property type="entry name" value="DNA/RNA_pol_sf"/>
</dbReference>
<reference evidence="2" key="3">
    <citation type="submission" date="2022-01" db="UniProtKB">
        <authorList>
            <consortium name="EnsemblPlants"/>
        </authorList>
    </citation>
    <scope>IDENTIFICATION</scope>
    <source>
        <strain evidence="2">subsp. vulgare</strain>
    </source>
</reference>
<keyword evidence="3" id="KW-1185">Reference proteome</keyword>
<evidence type="ECO:0000259" key="1">
    <source>
        <dbReference type="Pfam" id="PF00078"/>
    </source>
</evidence>
<proteinExistence type="predicted"/>
<feature type="domain" description="Reverse transcriptase" evidence="1">
    <location>
        <begin position="114"/>
        <end position="201"/>
    </location>
</feature>
<name>A0A8I7BAN9_HORVV</name>
<dbReference type="Gramene" id="HORVU.MOREX.r3.3HG0302650.1">
    <property type="protein sequence ID" value="HORVU.MOREX.r3.3HG0302650.1.CDS1"/>
    <property type="gene ID" value="HORVU.MOREX.r3.3HG0302650"/>
</dbReference>
<dbReference type="InterPro" id="IPR052343">
    <property type="entry name" value="Retrotransposon-Effector_Assoc"/>
</dbReference>
<evidence type="ECO:0000313" key="2">
    <source>
        <dbReference type="EnsemblPlants" id="HORVU.MOREX.r3.3HG0302650.1.CDS1"/>
    </source>
</evidence>
<dbReference type="PANTHER" id="PTHR46890:SF48">
    <property type="entry name" value="RNA-DIRECTED DNA POLYMERASE"/>
    <property type="match status" value="1"/>
</dbReference>
<sequence>MKLMATSYFKEVYTKDPTPTPVVVLDGIVPKVTEQMNDILSAPFSEEEVSNALFQIGPLKAPDTDGFPTRFYQRNWSALKSKITAAVLEFFVSGAMSEGVNDTTVVLIPKVPHPKELKDFRPINLCNVIYKLVSKCLVNRLRPLLSELISENQSAFIPGRLISDNSIIAFECIHHIQSLKSNSHTACAYKLDLSKAYDRVD</sequence>
<dbReference type="CDD" id="cd01650">
    <property type="entry name" value="RT_nLTR_like"/>
    <property type="match status" value="1"/>
</dbReference>
<organism evidence="2 3">
    <name type="scientific">Hordeum vulgare subsp. vulgare</name>
    <name type="common">Domesticated barley</name>
    <dbReference type="NCBI Taxonomy" id="112509"/>
    <lineage>
        <taxon>Eukaryota</taxon>
        <taxon>Viridiplantae</taxon>
        <taxon>Streptophyta</taxon>
        <taxon>Embryophyta</taxon>
        <taxon>Tracheophyta</taxon>
        <taxon>Spermatophyta</taxon>
        <taxon>Magnoliopsida</taxon>
        <taxon>Liliopsida</taxon>
        <taxon>Poales</taxon>
        <taxon>Poaceae</taxon>
        <taxon>BOP clade</taxon>
        <taxon>Pooideae</taxon>
        <taxon>Triticodae</taxon>
        <taxon>Triticeae</taxon>
        <taxon>Hordeinae</taxon>
        <taxon>Hordeum</taxon>
    </lineage>
</organism>
<accession>A0A8I7BAN9</accession>
<evidence type="ECO:0000313" key="3">
    <source>
        <dbReference type="Proteomes" id="UP000011116"/>
    </source>
</evidence>
<dbReference type="InterPro" id="IPR000477">
    <property type="entry name" value="RT_dom"/>
</dbReference>
<reference evidence="2" key="2">
    <citation type="submission" date="2020-10" db="EMBL/GenBank/DDBJ databases">
        <authorList>
            <person name="Scholz U."/>
            <person name="Mascher M."/>
            <person name="Fiebig A."/>
        </authorList>
    </citation>
    <scope>NUCLEOTIDE SEQUENCE [LARGE SCALE GENOMIC DNA]</scope>
    <source>
        <strain evidence="2">cv. Morex</strain>
    </source>
</reference>
<dbReference type="PANTHER" id="PTHR46890">
    <property type="entry name" value="NON-LTR RETROLELEMENT REVERSE TRANSCRIPTASE-LIKE PROTEIN-RELATED"/>
    <property type="match status" value="1"/>
</dbReference>
<protein>
    <recommendedName>
        <fullName evidence="1">Reverse transcriptase domain-containing protein</fullName>
    </recommendedName>
</protein>
<reference evidence="3" key="1">
    <citation type="journal article" date="2012" name="Nature">
        <title>A physical, genetic and functional sequence assembly of the barley genome.</title>
        <authorList>
            <consortium name="The International Barley Genome Sequencing Consortium"/>
            <person name="Mayer K.F."/>
            <person name="Waugh R."/>
            <person name="Brown J.W."/>
            <person name="Schulman A."/>
            <person name="Langridge P."/>
            <person name="Platzer M."/>
            <person name="Fincher G.B."/>
            <person name="Muehlbauer G.J."/>
            <person name="Sato K."/>
            <person name="Close T.J."/>
            <person name="Wise R.P."/>
            <person name="Stein N."/>
        </authorList>
    </citation>
    <scope>NUCLEOTIDE SEQUENCE [LARGE SCALE GENOMIC DNA]</scope>
    <source>
        <strain evidence="3">cv. Morex</strain>
    </source>
</reference>
<dbReference type="SMR" id="A0A8I7BAN9"/>
<dbReference type="Pfam" id="PF00078">
    <property type="entry name" value="RVT_1"/>
    <property type="match status" value="1"/>
</dbReference>